<dbReference type="InterPro" id="IPR012543">
    <property type="entry name" value="DUF1694"/>
</dbReference>
<dbReference type="AlphaFoldDB" id="A0A1G5JHE9"/>
<dbReference type="STRING" id="1120976.SAMN03080606_02842"/>
<dbReference type="InterPro" id="IPR029064">
    <property type="entry name" value="Ribosomal_eL30-like_sf"/>
</dbReference>
<dbReference type="SUPFAM" id="SSF160515">
    <property type="entry name" value="YueI-like"/>
    <property type="match status" value="1"/>
</dbReference>
<sequence>MSEKDELQRTVEFALKGTPELKAEEKKIWLGEFRERVIMALKIEDAKLMEGLLYTEKALEDSRAEMIIVNNKIPMKIMGKYMELAKRKNKEYKTINTDSKHAMGVVIASRMAVDRENVEQEIKKLPKKFTNIRYKGLCSDCYGEIMDIDSNYGASFKKLTLIDKLMGIKCGVCENDEDGGPLM</sequence>
<dbReference type="Pfam" id="PF07997">
    <property type="entry name" value="DUF1694"/>
    <property type="match status" value="1"/>
</dbReference>
<evidence type="ECO:0000313" key="1">
    <source>
        <dbReference type="EMBL" id="SCY87320.1"/>
    </source>
</evidence>
<reference evidence="1 2" key="1">
    <citation type="submission" date="2016-10" db="EMBL/GenBank/DDBJ databases">
        <authorList>
            <person name="de Groot N.N."/>
        </authorList>
    </citation>
    <scope>NUCLEOTIDE SEQUENCE [LARGE SCALE GENOMIC DNA]</scope>
    <source>
        <strain evidence="1 2">DSM 18978</strain>
    </source>
</reference>
<proteinExistence type="predicted"/>
<dbReference type="OrthoDB" id="95278at2"/>
<keyword evidence="2" id="KW-1185">Reference proteome</keyword>
<evidence type="ECO:0000313" key="2">
    <source>
        <dbReference type="Proteomes" id="UP000198636"/>
    </source>
</evidence>
<gene>
    <name evidence="1" type="ORF">SAMN03080606_02842</name>
</gene>
<name>A0A1G5JHE9_9FIRM</name>
<dbReference type="Proteomes" id="UP000198636">
    <property type="component" value="Unassembled WGS sequence"/>
</dbReference>
<organism evidence="1 2">
    <name type="scientific">Alkaliphilus peptidifermentans DSM 18978</name>
    <dbReference type="NCBI Taxonomy" id="1120976"/>
    <lineage>
        <taxon>Bacteria</taxon>
        <taxon>Bacillati</taxon>
        <taxon>Bacillota</taxon>
        <taxon>Clostridia</taxon>
        <taxon>Peptostreptococcales</taxon>
        <taxon>Natronincolaceae</taxon>
        <taxon>Alkaliphilus</taxon>
    </lineage>
</organism>
<accession>A0A1G5JHE9</accession>
<dbReference type="Gene3D" id="3.30.1330.30">
    <property type="match status" value="1"/>
</dbReference>
<protein>
    <submittedName>
        <fullName evidence="1">Uncharacterized protein YueI</fullName>
    </submittedName>
</protein>
<dbReference type="RefSeq" id="WP_091544986.1">
    <property type="nucleotide sequence ID" value="NZ_FMUS01000019.1"/>
</dbReference>
<dbReference type="EMBL" id="FMUS01000019">
    <property type="protein sequence ID" value="SCY87320.1"/>
    <property type="molecule type" value="Genomic_DNA"/>
</dbReference>